<dbReference type="SMART" id="SM00530">
    <property type="entry name" value="HTH_XRE"/>
    <property type="match status" value="1"/>
</dbReference>
<dbReference type="Gene3D" id="2.60.120.10">
    <property type="entry name" value="Jelly Rolls"/>
    <property type="match status" value="1"/>
</dbReference>
<evidence type="ECO:0000256" key="1">
    <source>
        <dbReference type="ARBA" id="ARBA00023125"/>
    </source>
</evidence>
<dbReference type="SUPFAM" id="SSF47413">
    <property type="entry name" value="lambda repressor-like DNA-binding domains"/>
    <property type="match status" value="1"/>
</dbReference>
<dbReference type="PROSITE" id="PS50943">
    <property type="entry name" value="HTH_CROC1"/>
    <property type="match status" value="1"/>
</dbReference>
<keyword evidence="1" id="KW-0238">DNA-binding</keyword>
<comment type="caution">
    <text evidence="3">The sequence shown here is derived from an EMBL/GenBank/DDBJ whole genome shotgun (WGS) entry which is preliminary data.</text>
</comment>
<dbReference type="PANTHER" id="PTHR46797">
    <property type="entry name" value="HTH-TYPE TRANSCRIPTIONAL REGULATOR"/>
    <property type="match status" value="1"/>
</dbReference>
<evidence type="ECO:0000259" key="2">
    <source>
        <dbReference type="PROSITE" id="PS50943"/>
    </source>
</evidence>
<dbReference type="Gene3D" id="1.10.260.40">
    <property type="entry name" value="lambda repressor-like DNA-binding domains"/>
    <property type="match status" value="1"/>
</dbReference>
<sequence length="190" mass="20254">MELQSITAHAQNLAHTVRRHREAHSLSLGDLARATGLSKTSLARIEAGEGNPSLETMWRLGHALGLSVGQLIEGPEPAPVRVLRASEGPVVKSAKGMRGRLLHTDTSHHRTEVFELDLPDGTHFEGEPHGAGTREVVHCVAGEVLCGPEGHLVTLHAGDTAYFTGSVTHVYAAGRDSGRAILVMSYPPES</sequence>
<dbReference type="Pfam" id="PF01381">
    <property type="entry name" value="HTH_3"/>
    <property type="match status" value="1"/>
</dbReference>
<evidence type="ECO:0000313" key="3">
    <source>
        <dbReference type="EMBL" id="GAA0955214.1"/>
    </source>
</evidence>
<keyword evidence="4" id="KW-1185">Reference proteome</keyword>
<feature type="domain" description="HTH cro/C1-type" evidence="2">
    <location>
        <begin position="17"/>
        <end position="71"/>
    </location>
</feature>
<dbReference type="Proteomes" id="UP001500418">
    <property type="component" value="Unassembled WGS sequence"/>
</dbReference>
<protein>
    <submittedName>
        <fullName evidence="3">XRE family transcriptional regulator</fullName>
    </submittedName>
</protein>
<dbReference type="InterPro" id="IPR014710">
    <property type="entry name" value="RmlC-like_jellyroll"/>
</dbReference>
<dbReference type="InterPro" id="IPR010982">
    <property type="entry name" value="Lambda_DNA-bd_dom_sf"/>
</dbReference>
<dbReference type="CDD" id="cd00093">
    <property type="entry name" value="HTH_XRE"/>
    <property type="match status" value="1"/>
</dbReference>
<dbReference type="InterPro" id="IPR050807">
    <property type="entry name" value="TransReg_Diox_bact_type"/>
</dbReference>
<gene>
    <name evidence="3" type="ORF">GCM10009575_083580</name>
</gene>
<evidence type="ECO:0000313" key="4">
    <source>
        <dbReference type="Proteomes" id="UP001500418"/>
    </source>
</evidence>
<organism evidence="3 4">
    <name type="scientific">Streptomyces rhizosphaericus</name>
    <dbReference type="NCBI Taxonomy" id="114699"/>
    <lineage>
        <taxon>Bacteria</taxon>
        <taxon>Bacillati</taxon>
        <taxon>Actinomycetota</taxon>
        <taxon>Actinomycetes</taxon>
        <taxon>Kitasatosporales</taxon>
        <taxon>Streptomycetaceae</taxon>
        <taxon>Streptomyces</taxon>
        <taxon>Streptomyces violaceusniger group</taxon>
    </lineage>
</organism>
<reference evidence="3 4" key="1">
    <citation type="journal article" date="2019" name="Int. J. Syst. Evol. Microbiol.">
        <title>The Global Catalogue of Microorganisms (GCM) 10K type strain sequencing project: providing services to taxonomists for standard genome sequencing and annotation.</title>
        <authorList>
            <consortium name="The Broad Institute Genomics Platform"/>
            <consortium name="The Broad Institute Genome Sequencing Center for Infectious Disease"/>
            <person name="Wu L."/>
            <person name="Ma J."/>
        </authorList>
    </citation>
    <scope>NUCLEOTIDE SEQUENCE [LARGE SCALE GENOMIC DNA]</scope>
    <source>
        <strain evidence="3 4">JCM 11444</strain>
    </source>
</reference>
<dbReference type="InterPro" id="IPR011051">
    <property type="entry name" value="RmlC_Cupin_sf"/>
</dbReference>
<proteinExistence type="predicted"/>
<dbReference type="EMBL" id="BAAAID010000089">
    <property type="protein sequence ID" value="GAA0955214.1"/>
    <property type="molecule type" value="Genomic_DNA"/>
</dbReference>
<dbReference type="PANTHER" id="PTHR46797:SF1">
    <property type="entry name" value="METHYLPHOSPHONATE SYNTHASE"/>
    <property type="match status" value="1"/>
</dbReference>
<accession>A0ABN1RD99</accession>
<dbReference type="SUPFAM" id="SSF51182">
    <property type="entry name" value="RmlC-like cupins"/>
    <property type="match status" value="1"/>
</dbReference>
<name>A0ABN1RD99_9ACTN</name>
<dbReference type="InterPro" id="IPR001387">
    <property type="entry name" value="Cro/C1-type_HTH"/>
</dbReference>
<dbReference type="CDD" id="cd02209">
    <property type="entry name" value="cupin_XRE_C"/>
    <property type="match status" value="1"/>
</dbReference>